<feature type="domain" description="ABC-three component systems C-terminal" evidence="6">
    <location>
        <begin position="268"/>
        <end position="393"/>
    </location>
</feature>
<accession>A0A327WN56</accession>
<dbReference type="Pfam" id="PF20284">
    <property type="entry name" value="CTD8"/>
    <property type="match status" value="1"/>
</dbReference>
<name>A0A327WN56_9GAMM</name>
<dbReference type="InterPro" id="IPR012908">
    <property type="entry name" value="PGAP1-ab_dom-like"/>
</dbReference>
<proteinExistence type="predicted"/>
<dbReference type="Proteomes" id="UP000287865">
    <property type="component" value="Unassembled WGS sequence"/>
</dbReference>
<dbReference type="InterPro" id="IPR046912">
    <property type="entry name" value="ABC-3C_CTD8"/>
</dbReference>
<evidence type="ECO:0000313" key="8">
    <source>
        <dbReference type="EMBL" id="RUO22120.1"/>
    </source>
</evidence>
<evidence type="ECO:0000256" key="4">
    <source>
        <dbReference type="ARBA" id="ARBA00023136"/>
    </source>
</evidence>
<comment type="caution">
    <text evidence="7">The sequence shown here is derived from an EMBL/GenBank/DDBJ whole genome shotgun (WGS) entry which is preliminary data.</text>
</comment>
<dbReference type="AlphaFoldDB" id="A0A327WN56"/>
<dbReference type="PANTHER" id="PTHR48182">
    <property type="entry name" value="PROTEIN SERAC1"/>
    <property type="match status" value="1"/>
</dbReference>
<evidence type="ECO:0000256" key="2">
    <source>
        <dbReference type="ARBA" id="ARBA00004370"/>
    </source>
</evidence>
<keyword evidence="4" id="KW-0472">Membrane</keyword>
<dbReference type="Pfam" id="PF07819">
    <property type="entry name" value="PGAP1"/>
    <property type="match status" value="1"/>
</dbReference>
<evidence type="ECO:0000256" key="1">
    <source>
        <dbReference type="ARBA" id="ARBA00004240"/>
    </source>
</evidence>
<dbReference type="OrthoDB" id="556502at2"/>
<keyword evidence="10" id="KW-1185">Reference proteome</keyword>
<dbReference type="InterPro" id="IPR052374">
    <property type="entry name" value="SERAC1"/>
</dbReference>
<protein>
    <submittedName>
        <fullName evidence="7">PGAP1-like protein</fullName>
    </submittedName>
</protein>
<dbReference type="GO" id="GO:0016020">
    <property type="term" value="C:membrane"/>
    <property type="evidence" value="ECO:0007669"/>
    <property type="project" value="UniProtKB-SubCell"/>
</dbReference>
<dbReference type="EMBL" id="PIPK01000011">
    <property type="protein sequence ID" value="RUO22120.1"/>
    <property type="molecule type" value="Genomic_DNA"/>
</dbReference>
<evidence type="ECO:0000313" key="10">
    <source>
        <dbReference type="Proteomes" id="UP000287865"/>
    </source>
</evidence>
<comment type="subcellular location">
    <subcellularLocation>
        <location evidence="1">Endoplasmic reticulum</location>
    </subcellularLocation>
    <subcellularLocation>
        <location evidence="2">Membrane</location>
    </subcellularLocation>
</comment>
<reference evidence="7 9" key="2">
    <citation type="submission" date="2018-06" db="EMBL/GenBank/DDBJ databases">
        <title>Genomic Encyclopedia of Type Strains, Phase III (KMG-III): the genomes of soil and plant-associated and newly described type strains.</title>
        <authorList>
            <person name="Whitman W."/>
        </authorList>
    </citation>
    <scope>NUCLEOTIDE SEQUENCE [LARGE SCALE GENOMIC DNA]</scope>
    <source>
        <strain evidence="7 9">CGMCC 1.15366</strain>
    </source>
</reference>
<dbReference type="Gene3D" id="3.40.50.1820">
    <property type="entry name" value="alpha/beta hydrolase"/>
    <property type="match status" value="1"/>
</dbReference>
<keyword evidence="3" id="KW-0256">Endoplasmic reticulum</keyword>
<dbReference type="GO" id="GO:0016788">
    <property type="term" value="F:hydrolase activity, acting on ester bonds"/>
    <property type="evidence" value="ECO:0007669"/>
    <property type="project" value="InterPro"/>
</dbReference>
<evidence type="ECO:0000259" key="5">
    <source>
        <dbReference type="Pfam" id="PF07819"/>
    </source>
</evidence>
<evidence type="ECO:0000313" key="7">
    <source>
        <dbReference type="EMBL" id="RAJ92924.1"/>
    </source>
</evidence>
<evidence type="ECO:0000256" key="3">
    <source>
        <dbReference type="ARBA" id="ARBA00022824"/>
    </source>
</evidence>
<dbReference type="InterPro" id="IPR029058">
    <property type="entry name" value="AB_hydrolase_fold"/>
</dbReference>
<feature type="domain" description="GPI inositol-deacylase PGAP1-like alpha/beta" evidence="5">
    <location>
        <begin position="14"/>
        <end position="160"/>
    </location>
</feature>
<evidence type="ECO:0000313" key="9">
    <source>
        <dbReference type="Proteomes" id="UP000249203"/>
    </source>
</evidence>
<dbReference type="PANTHER" id="PTHR48182:SF2">
    <property type="entry name" value="PROTEIN SERAC1"/>
    <property type="match status" value="1"/>
</dbReference>
<evidence type="ECO:0000259" key="6">
    <source>
        <dbReference type="Pfam" id="PF20284"/>
    </source>
</evidence>
<dbReference type="Proteomes" id="UP000249203">
    <property type="component" value="Unassembled WGS sequence"/>
</dbReference>
<reference evidence="8 10" key="1">
    <citation type="journal article" date="2018" name="Front. Microbiol.">
        <title>Genome-Based Analysis Reveals the Taxonomy and Diversity of the Family Idiomarinaceae.</title>
        <authorList>
            <person name="Liu Y."/>
            <person name="Lai Q."/>
            <person name="Shao Z."/>
        </authorList>
    </citation>
    <scope>NUCLEOTIDE SEQUENCE [LARGE SCALE GENOMIC DNA]</scope>
    <source>
        <strain evidence="8 10">CF12-14</strain>
    </source>
</reference>
<dbReference type="EMBL" id="QLMD01000024">
    <property type="protein sequence ID" value="RAJ92924.1"/>
    <property type="molecule type" value="Genomic_DNA"/>
</dbReference>
<dbReference type="RefSeq" id="WP_111570575.1">
    <property type="nucleotide sequence ID" value="NZ_PIPK01000011.1"/>
</dbReference>
<sequence length="411" mass="46517">MIEFISQQNKKNLILFVHGFCGGEATWRNGDARSFPELFSDDLKISENYDIAHFSYFTKLLNLFAKASKFSKLVKRMFVTSHGKLANNISIEEIGNLLRTEIRFKLQAYDNIIVVAHSMGGLVTKSAITKDIEEKTPSKIKLFISLAVPHQGAEAATFGKLISENLQIEGLSPLNDFIHKINDEWLKTSLRPATKYFYGVHDSVVKKTSAVPIDKERSDGISVDEDHTSITKPENPESTIVMAVKQIILDFEKNDPGISTLELKKLEDETEFEDELFVLKLISADIHNTTIREAKEAFLNAEYIRKIFSSASDQKRLAELYAKIRKVYQNSYTKYIHDGIPNSGLLLADVHETIIKEDNNFLETFILFINAIHKQGMLHQLANSKDENIWWIKDGAADSLTDLLAEEGKGE</sequence>
<dbReference type="SUPFAM" id="SSF53474">
    <property type="entry name" value="alpha/beta-Hydrolases"/>
    <property type="match status" value="1"/>
</dbReference>
<gene>
    <name evidence="7" type="ORF">B0I24_12411</name>
    <name evidence="8" type="ORF">CWE07_11060</name>
</gene>
<organism evidence="7 9">
    <name type="scientific">Aliidiomarina maris</name>
    <dbReference type="NCBI Taxonomy" id="531312"/>
    <lineage>
        <taxon>Bacteria</taxon>
        <taxon>Pseudomonadati</taxon>
        <taxon>Pseudomonadota</taxon>
        <taxon>Gammaproteobacteria</taxon>
        <taxon>Alteromonadales</taxon>
        <taxon>Idiomarinaceae</taxon>
        <taxon>Aliidiomarina</taxon>
    </lineage>
</organism>